<dbReference type="Gramene" id="PRQ40563">
    <property type="protein sequence ID" value="PRQ40563"/>
    <property type="gene ID" value="RchiOBHm_Chr4g0437371"/>
</dbReference>
<comment type="caution">
    <text evidence="1">The sequence shown here is derived from an EMBL/GenBank/DDBJ whole genome shotgun (WGS) entry which is preliminary data.</text>
</comment>
<evidence type="ECO:0000313" key="1">
    <source>
        <dbReference type="EMBL" id="PRQ40563.1"/>
    </source>
</evidence>
<reference evidence="1 2" key="1">
    <citation type="journal article" date="2018" name="Nat. Genet.">
        <title>The Rosa genome provides new insights in the design of modern roses.</title>
        <authorList>
            <person name="Bendahmane M."/>
        </authorList>
    </citation>
    <scope>NUCLEOTIDE SEQUENCE [LARGE SCALE GENOMIC DNA]</scope>
    <source>
        <strain evidence="2">cv. Old Blush</strain>
    </source>
</reference>
<protein>
    <submittedName>
        <fullName evidence="1">Uncharacterized protein</fullName>
    </submittedName>
</protein>
<gene>
    <name evidence="1" type="ORF">RchiOBHm_Chr4g0437371</name>
</gene>
<keyword evidence="2" id="KW-1185">Reference proteome</keyword>
<organism evidence="1 2">
    <name type="scientific">Rosa chinensis</name>
    <name type="common">China rose</name>
    <dbReference type="NCBI Taxonomy" id="74649"/>
    <lineage>
        <taxon>Eukaryota</taxon>
        <taxon>Viridiplantae</taxon>
        <taxon>Streptophyta</taxon>
        <taxon>Embryophyta</taxon>
        <taxon>Tracheophyta</taxon>
        <taxon>Spermatophyta</taxon>
        <taxon>Magnoliopsida</taxon>
        <taxon>eudicotyledons</taxon>
        <taxon>Gunneridae</taxon>
        <taxon>Pentapetalae</taxon>
        <taxon>rosids</taxon>
        <taxon>fabids</taxon>
        <taxon>Rosales</taxon>
        <taxon>Rosaceae</taxon>
        <taxon>Rosoideae</taxon>
        <taxon>Rosoideae incertae sedis</taxon>
        <taxon>Rosa</taxon>
    </lineage>
</organism>
<sequence>MNILEPVLTCNFCLEYFRTSTGFAVTAAYSLPSLESPGLEFESQLHPVASRFEGPRLVKTPNGSCVCGAVISLAMLGYTAWVCVGSIDVFHSKKKKKIYIRQPHHLTYGCPITTAKGLIGQTIPCVPYVYRTQDVKSVSVVFTDSKRCTAHDMGSFN</sequence>
<evidence type="ECO:0000313" key="2">
    <source>
        <dbReference type="Proteomes" id="UP000238479"/>
    </source>
</evidence>
<dbReference type="EMBL" id="PDCK01000042">
    <property type="protein sequence ID" value="PRQ40563.1"/>
    <property type="molecule type" value="Genomic_DNA"/>
</dbReference>
<name>A0A2P6R299_ROSCH</name>
<proteinExistence type="predicted"/>
<accession>A0A2P6R299</accession>
<dbReference type="Proteomes" id="UP000238479">
    <property type="component" value="Chromosome 4"/>
</dbReference>
<dbReference type="AlphaFoldDB" id="A0A2P6R299"/>